<feature type="region of interest" description="Disordered" evidence="1">
    <location>
        <begin position="428"/>
        <end position="491"/>
    </location>
</feature>
<feature type="region of interest" description="Disordered" evidence="1">
    <location>
        <begin position="172"/>
        <end position="200"/>
    </location>
</feature>
<dbReference type="OrthoDB" id="4093878at2759"/>
<feature type="compositionally biased region" description="Polar residues" evidence="1">
    <location>
        <begin position="458"/>
        <end position="470"/>
    </location>
</feature>
<evidence type="ECO:0000256" key="1">
    <source>
        <dbReference type="SAM" id="MobiDB-lite"/>
    </source>
</evidence>
<evidence type="ECO:0000313" key="3">
    <source>
        <dbReference type="Proteomes" id="UP001152885"/>
    </source>
</evidence>
<organism evidence="2 3">
    <name type="scientific">Candida verbasci</name>
    <dbReference type="NCBI Taxonomy" id="1227364"/>
    <lineage>
        <taxon>Eukaryota</taxon>
        <taxon>Fungi</taxon>
        <taxon>Dikarya</taxon>
        <taxon>Ascomycota</taxon>
        <taxon>Saccharomycotina</taxon>
        <taxon>Pichiomycetes</taxon>
        <taxon>Debaryomycetaceae</taxon>
        <taxon>Candida/Lodderomyces clade</taxon>
        <taxon>Candida</taxon>
    </lineage>
</organism>
<sequence length="491" mass="58469">MYASKLDLNSLFNLLHQQQYHPFYYQQQQRQKQVKPRVIKKLETEDEFQIQIFKPYGNYQNYEVKIVKDDQFNTNQLIKIVISSIKDNFKVDFQFNFNYIDIDNINWQWFKSENILCLNIPKRIHYVHNNLNDILNCLIDHGHLVNGKIEEKHEEESLEDHEKLLEDAAQAIKTKDDNDNDSDNEKTVKEQVKQDKLAKEQAEAQKLQQQRIELEKQQQEKLRQVKLEQERLAKEKAQREELEKEKQRLAKEKAQREELEKEKQRLAEEKAQREELEKEKQRLAEKEYQDKLKQIEELKQQELAKIEESKRQLELLEQKLKRIEKPKSTESNQEKPIETKQEKPIETKQEKPAKVSKPKDSKVEKSVEAKPSESKPVEQVSKSNKVKSQNKSKSSKIDQSEFEEYLKQQQDFFNQFFNFNSIFEISPNGNILLNPISKPSHKDDSQESIESDDEPTTPKETTSDKNNLTKHPSLEEVEDEESIMYRKKFGH</sequence>
<reference evidence="2" key="1">
    <citation type="submission" date="2022-12" db="EMBL/GenBank/DDBJ databases">
        <authorList>
            <person name="Brejova B."/>
        </authorList>
    </citation>
    <scope>NUCLEOTIDE SEQUENCE</scope>
</reference>
<dbReference type="EMBL" id="CANTUO010000006">
    <property type="protein sequence ID" value="CAI5760344.1"/>
    <property type="molecule type" value="Genomic_DNA"/>
</dbReference>
<proteinExistence type="predicted"/>
<feature type="compositionally biased region" description="Acidic residues" evidence="1">
    <location>
        <begin position="446"/>
        <end position="455"/>
    </location>
</feature>
<name>A0A9W4U027_9ASCO</name>
<dbReference type="AlphaFoldDB" id="A0A9W4U027"/>
<keyword evidence="3" id="KW-1185">Reference proteome</keyword>
<protein>
    <submittedName>
        <fullName evidence="2">Uncharacterized protein</fullName>
    </submittedName>
</protein>
<feature type="region of interest" description="Disordered" evidence="1">
    <location>
        <begin position="235"/>
        <end position="281"/>
    </location>
</feature>
<feature type="compositionally biased region" description="Basic residues" evidence="1">
    <location>
        <begin position="384"/>
        <end position="394"/>
    </location>
</feature>
<feature type="region of interest" description="Disordered" evidence="1">
    <location>
        <begin position="320"/>
        <end position="400"/>
    </location>
</feature>
<comment type="caution">
    <text evidence="2">The sequence shown here is derived from an EMBL/GenBank/DDBJ whole genome shotgun (WGS) entry which is preliminary data.</text>
</comment>
<dbReference type="Proteomes" id="UP001152885">
    <property type="component" value="Unassembled WGS sequence"/>
</dbReference>
<evidence type="ECO:0000313" key="2">
    <source>
        <dbReference type="EMBL" id="CAI5760344.1"/>
    </source>
</evidence>
<feature type="compositionally biased region" description="Basic and acidic residues" evidence="1">
    <location>
        <begin position="173"/>
        <end position="200"/>
    </location>
</feature>
<feature type="compositionally biased region" description="Basic and acidic residues" evidence="1">
    <location>
        <begin position="320"/>
        <end position="376"/>
    </location>
</feature>
<gene>
    <name evidence="2" type="ORF">CANVERA_P4854</name>
</gene>
<accession>A0A9W4U027</accession>